<evidence type="ECO:0000256" key="1">
    <source>
        <dbReference type="ARBA" id="ARBA00002523"/>
    </source>
</evidence>
<dbReference type="VEuPathDB" id="TriTrypDB:Tb427_000332100"/>
<dbReference type="GO" id="GO:0005886">
    <property type="term" value="C:plasma membrane"/>
    <property type="evidence" value="ECO:0007669"/>
    <property type="project" value="UniProtKB-SubCell"/>
</dbReference>
<dbReference type="InterPro" id="IPR001812">
    <property type="entry name" value="Trypano_VSG_A_N_dom"/>
</dbReference>
<accession>A0A1J0R623</accession>
<dbReference type="SUPFAM" id="SSF118251">
    <property type="entry name" value="Variant surface glycoprotein MITAT 1.2, VSG 221, C-terminal domain"/>
    <property type="match status" value="1"/>
</dbReference>
<evidence type="ECO:0000256" key="4">
    <source>
        <dbReference type="ARBA" id="ARBA00022622"/>
    </source>
</evidence>
<keyword evidence="9" id="KW-0732">Signal</keyword>
<dbReference type="VEuPathDB" id="TriTrypDB:Tb1125.11.20090"/>
<evidence type="ECO:0000256" key="8">
    <source>
        <dbReference type="SAM" id="MobiDB-lite"/>
    </source>
</evidence>
<keyword evidence="7" id="KW-0449">Lipoprotein</keyword>
<evidence type="ECO:0000256" key="6">
    <source>
        <dbReference type="ARBA" id="ARBA00023180"/>
    </source>
</evidence>
<feature type="region of interest" description="Disordered" evidence="8">
    <location>
        <begin position="391"/>
        <end position="415"/>
    </location>
</feature>
<evidence type="ECO:0000256" key="5">
    <source>
        <dbReference type="ARBA" id="ARBA00023136"/>
    </source>
</evidence>
<keyword evidence="6" id="KW-0325">Glycoprotein</keyword>
<evidence type="ECO:0000256" key="7">
    <source>
        <dbReference type="ARBA" id="ARBA00023288"/>
    </source>
</evidence>
<evidence type="ECO:0000256" key="3">
    <source>
        <dbReference type="ARBA" id="ARBA00022475"/>
    </source>
</evidence>
<dbReference type="EMBL" id="KX699329">
    <property type="protein sequence ID" value="APD73285.1"/>
    <property type="molecule type" value="Genomic_DNA"/>
</dbReference>
<evidence type="ECO:0000256" key="9">
    <source>
        <dbReference type="SAM" id="SignalP"/>
    </source>
</evidence>
<proteinExistence type="predicted"/>
<evidence type="ECO:0000313" key="11">
    <source>
        <dbReference type="EMBL" id="APD73285.1"/>
    </source>
</evidence>
<dbReference type="Gene3D" id="3.90.150.10">
    <property type="entry name" value="Variant Surface Glycoprotein, subunit A domain 1"/>
    <property type="match status" value="1"/>
</dbReference>
<comment type="function">
    <text evidence="1">VSG forms a coat on the surface of the parasite. The trypanosome evades the immune response of the host by expressing a series of antigenically distinct VSGs from an estimated 1000 VSG genes.</text>
</comment>
<dbReference type="SUPFAM" id="SSF58087">
    <property type="entry name" value="Variant surface glycoprotein (N-terminal domain)"/>
    <property type="match status" value="1"/>
</dbReference>
<dbReference type="AlphaFoldDB" id="A0A1J0R623"/>
<feature type="region of interest" description="Disordered" evidence="8">
    <location>
        <begin position="428"/>
        <end position="455"/>
    </location>
</feature>
<feature type="signal peptide" evidence="9">
    <location>
        <begin position="1"/>
        <end position="20"/>
    </location>
</feature>
<evidence type="ECO:0000259" key="10">
    <source>
        <dbReference type="Pfam" id="PF00913"/>
    </source>
</evidence>
<protein>
    <submittedName>
        <fullName evidence="11">Variant surface glycoprotein 1125.540</fullName>
    </submittedName>
</protein>
<dbReference type="Pfam" id="PF00913">
    <property type="entry name" value="Trypan_glycop"/>
    <property type="match status" value="1"/>
</dbReference>
<feature type="compositionally biased region" description="Basic and acidic residues" evidence="8">
    <location>
        <begin position="428"/>
        <end position="446"/>
    </location>
</feature>
<dbReference type="InterPro" id="IPR027446">
    <property type="entry name" value="VSG_C_dom_sf"/>
</dbReference>
<dbReference type="VEuPathDB" id="TriTrypDB:Tb927.11.20090"/>
<organism evidence="11">
    <name type="scientific">Trypanosoma brucei</name>
    <dbReference type="NCBI Taxonomy" id="5691"/>
    <lineage>
        <taxon>Eukaryota</taxon>
        <taxon>Discoba</taxon>
        <taxon>Euglenozoa</taxon>
        <taxon>Kinetoplastea</taxon>
        <taxon>Metakinetoplastina</taxon>
        <taxon>Trypanosomatida</taxon>
        <taxon>Trypanosomatidae</taxon>
        <taxon>Trypanosoma</taxon>
    </lineage>
</organism>
<name>A0A1J0R623_9TRYP</name>
<feature type="domain" description="Trypanosome variant surface glycoprotein A-type N-terminal" evidence="10">
    <location>
        <begin position="7"/>
        <end position="371"/>
    </location>
</feature>
<feature type="chain" id="PRO_5012723738" evidence="9">
    <location>
        <begin position="21"/>
        <end position="494"/>
    </location>
</feature>
<evidence type="ECO:0000256" key="2">
    <source>
        <dbReference type="ARBA" id="ARBA00004609"/>
    </source>
</evidence>
<sequence>MKPTATVVAALVATIELGHATSNSFKEADIEKLCGIATAAQAAAAVALQHVTDLKRRATAAQRAADKLLLAALASSRANESLLFGSAAQVAQDCGKQALELIDSTMPTALAAAATGAGTAGRISEFVSLLQQTTASHGSRHCIYGSGSKSTKTQNLAALKCPSHLVTDLRPQQKLDDSHISDKGFKAFTGSTQIQQNGDNGCRLLKSNDGNADSLWEDASTPNFAAAFITADPHTGTGATSTVKRTDNIAANNRVDNPQDDVDRAYNAIAALNNLPTTSCPATEEEIIKHALTPANLRNVLGQVLLLSYPNLKDQAAGEVTTLTNKVAGATESQEEKLKKIMAKLTVKKLDGTTTKMVEIEKLTEEDIVKNTVAAAVAGLKEAIKEKPKCSTATTNPVSQGSEEANKECSDKKGTACTGDCEWDKKEEKCKPAKKEEGENQEKGGTDGKTNTKTTGSNSFVIHKAPLLLAVFIWGRKIFKIFARIYEIYETCYF</sequence>
<comment type="subcellular location">
    <subcellularLocation>
        <location evidence="2">Cell membrane</location>
        <topology evidence="2">Lipid-anchor</topology>
        <topology evidence="2">GPI-anchor</topology>
    </subcellularLocation>
</comment>
<reference evidence="11" key="1">
    <citation type="submission" date="2016-08" db="EMBL/GenBank/DDBJ databases">
        <title>VSG repertoire of Trypanosoma brucei EATRO 1125.</title>
        <authorList>
            <person name="Cross G.A."/>
        </authorList>
    </citation>
    <scope>NUCLEOTIDE SEQUENCE</scope>
    <source>
        <strain evidence="11">EATRO 1125</strain>
    </source>
</reference>
<dbReference type="GO" id="GO:0042783">
    <property type="term" value="P:symbiont-mediated evasion of host immune response"/>
    <property type="evidence" value="ECO:0007669"/>
    <property type="project" value="InterPro"/>
</dbReference>
<keyword evidence="3" id="KW-1003">Cell membrane</keyword>
<feature type="compositionally biased region" description="Polar residues" evidence="8">
    <location>
        <begin position="391"/>
        <end position="403"/>
    </location>
</feature>
<feature type="compositionally biased region" description="Basic and acidic residues" evidence="8">
    <location>
        <begin position="404"/>
        <end position="414"/>
    </location>
</feature>
<dbReference type="GO" id="GO:0098552">
    <property type="term" value="C:side of membrane"/>
    <property type="evidence" value="ECO:0007669"/>
    <property type="project" value="UniProtKB-KW"/>
</dbReference>
<keyword evidence="4" id="KW-0336">GPI-anchor</keyword>
<keyword evidence="5" id="KW-0472">Membrane</keyword>